<comment type="subcellular location">
    <subcellularLocation>
        <location evidence="1">Membrane</location>
        <topology evidence="1">Multi-pass membrane protein</topology>
    </subcellularLocation>
</comment>
<dbReference type="PANTHER" id="PTHR42893">
    <property type="entry name" value="PROTEIN DETOXIFICATION 44, CHLOROPLASTIC-RELATED"/>
    <property type="match status" value="1"/>
</dbReference>
<feature type="transmembrane region" description="Helical" evidence="6">
    <location>
        <begin position="138"/>
        <end position="159"/>
    </location>
</feature>
<feature type="transmembrane region" description="Helical" evidence="6">
    <location>
        <begin position="203"/>
        <end position="221"/>
    </location>
</feature>
<proteinExistence type="inferred from homology"/>
<feature type="transmembrane region" description="Helical" evidence="6">
    <location>
        <begin position="96"/>
        <end position="118"/>
    </location>
</feature>
<feature type="transmembrane region" description="Helical" evidence="6">
    <location>
        <begin position="355"/>
        <end position="373"/>
    </location>
</feature>
<evidence type="ECO:0000256" key="3">
    <source>
        <dbReference type="ARBA" id="ARBA00022692"/>
    </source>
</evidence>
<feature type="transmembrane region" description="Helical" evidence="6">
    <location>
        <begin position="279"/>
        <end position="302"/>
    </location>
</feature>
<feature type="transmembrane region" description="Helical" evidence="6">
    <location>
        <begin position="51"/>
        <end position="75"/>
    </location>
</feature>
<dbReference type="CDD" id="cd13136">
    <property type="entry name" value="MATE_DinF_like"/>
    <property type="match status" value="1"/>
</dbReference>
<evidence type="ECO:0000256" key="2">
    <source>
        <dbReference type="ARBA" id="ARBA00010199"/>
    </source>
</evidence>
<comment type="caution">
    <text evidence="7">The sequence shown here is derived from an EMBL/GenBank/DDBJ whole genome shotgun (WGS) entry which is preliminary data.</text>
</comment>
<evidence type="ECO:0000313" key="7">
    <source>
        <dbReference type="EMBL" id="MDV6265613.1"/>
    </source>
</evidence>
<dbReference type="InterPro" id="IPR002528">
    <property type="entry name" value="MATE_fam"/>
</dbReference>
<feature type="transmembrane region" description="Helical" evidence="6">
    <location>
        <begin position="410"/>
        <end position="429"/>
    </location>
</feature>
<evidence type="ECO:0000256" key="4">
    <source>
        <dbReference type="ARBA" id="ARBA00022989"/>
    </source>
</evidence>
<feature type="transmembrane region" description="Helical" evidence="6">
    <location>
        <begin position="385"/>
        <end position="404"/>
    </location>
</feature>
<comment type="similarity">
    <text evidence="2">Belongs to the multi antimicrobial extrusion (MATE) (TC 2.A.66.1) family.</text>
</comment>
<gene>
    <name evidence="7" type="ORF">R3Q16_03290</name>
</gene>
<feature type="transmembrane region" description="Helical" evidence="6">
    <location>
        <begin position="314"/>
        <end position="335"/>
    </location>
</feature>
<sequence>MPATATKSGAEVDVTGRRIFGLALPALGVLAAEPLYLLFDIAVVGRLGALPLAGLAVGGLILSLVSTQLTFLSYGTTARAARLHGAGRDREAVGEGVQATWLALVIGLLLVAVVQAIAGPLTSAVAGGSDIADAAESWLRIAVLGVPLILVALAGNGWMRGLQNTIRPLRFVLVGLGISAVLCPILVHGLWGAPRLELEGSAVANLVGQSISGILFAWALFREPVSVRPRVSIMRAQMVMGRDLILRSLAFQACFVSAAAVASRFGAAVVGAHQVVLQLWNLVALLLDSLAIAAQTLIGAALGGGFAVAAKKMAWRITVWSTVFAVLLAVLFAAGHSVIPQLFTADDEVRAQMSIAWWFFVAIMPVAGVVFALDGVLLGAGDVTFMRNATMACAVVGFLPAIWMSLAFDWGLAGIWAGLTVFVVLRMIAVSWRALSGKWAVTGTETTAHAVERSSEEAEGSWQQS</sequence>
<feature type="transmembrane region" description="Helical" evidence="6">
    <location>
        <begin position="171"/>
        <end position="191"/>
    </location>
</feature>
<keyword evidence="3 6" id="KW-0812">Transmembrane</keyword>
<organism evidence="7 8">
    <name type="scientific">Rhodococcus globerulus</name>
    <dbReference type="NCBI Taxonomy" id="33008"/>
    <lineage>
        <taxon>Bacteria</taxon>
        <taxon>Bacillati</taxon>
        <taxon>Actinomycetota</taxon>
        <taxon>Actinomycetes</taxon>
        <taxon>Mycobacteriales</taxon>
        <taxon>Nocardiaceae</taxon>
        <taxon>Rhodococcus</taxon>
    </lineage>
</organism>
<keyword evidence="5 6" id="KW-0472">Membrane</keyword>
<keyword evidence="8" id="KW-1185">Reference proteome</keyword>
<dbReference type="EMBL" id="JAWLKB010000001">
    <property type="protein sequence ID" value="MDV6265613.1"/>
    <property type="molecule type" value="Genomic_DNA"/>
</dbReference>
<evidence type="ECO:0000256" key="5">
    <source>
        <dbReference type="ARBA" id="ARBA00023136"/>
    </source>
</evidence>
<feature type="transmembrane region" description="Helical" evidence="6">
    <location>
        <begin position="244"/>
        <end position="267"/>
    </location>
</feature>
<dbReference type="Pfam" id="PF01554">
    <property type="entry name" value="MatE"/>
    <property type="match status" value="2"/>
</dbReference>
<evidence type="ECO:0000313" key="8">
    <source>
        <dbReference type="Proteomes" id="UP001185927"/>
    </source>
</evidence>
<dbReference type="Proteomes" id="UP001185927">
    <property type="component" value="Unassembled WGS sequence"/>
</dbReference>
<accession>A0ABU4BNI8</accession>
<evidence type="ECO:0000256" key="6">
    <source>
        <dbReference type="SAM" id="Phobius"/>
    </source>
</evidence>
<keyword evidence="4 6" id="KW-1133">Transmembrane helix</keyword>
<dbReference type="PANTHER" id="PTHR42893:SF46">
    <property type="entry name" value="PROTEIN DETOXIFICATION 44, CHLOROPLASTIC"/>
    <property type="match status" value="1"/>
</dbReference>
<protein>
    <submittedName>
        <fullName evidence="7">MATE family efflux transporter</fullName>
    </submittedName>
</protein>
<dbReference type="NCBIfam" id="TIGR00797">
    <property type="entry name" value="matE"/>
    <property type="match status" value="1"/>
</dbReference>
<feature type="transmembrane region" description="Helical" evidence="6">
    <location>
        <begin position="20"/>
        <end position="39"/>
    </location>
</feature>
<dbReference type="InterPro" id="IPR044644">
    <property type="entry name" value="DinF-like"/>
</dbReference>
<reference evidence="7 8" key="1">
    <citation type="submission" date="2023-10" db="EMBL/GenBank/DDBJ databases">
        <title>Development of a sustainable strategy for remediation of hydrocarbon-contaminated territories based on the waste exchange concept.</title>
        <authorList>
            <person name="Krivoruchko A."/>
        </authorList>
    </citation>
    <scope>NUCLEOTIDE SEQUENCE [LARGE SCALE GENOMIC DNA]</scope>
    <source>
        <strain evidence="7 8">IEGM 1203</strain>
    </source>
</reference>
<name>A0ABU4BNI8_RHOGO</name>
<evidence type="ECO:0000256" key="1">
    <source>
        <dbReference type="ARBA" id="ARBA00004141"/>
    </source>
</evidence>